<comment type="caution">
    <text evidence="1">The sequence shown here is derived from an EMBL/GenBank/DDBJ whole genome shotgun (WGS) entry which is preliminary data.</text>
</comment>
<dbReference type="EMBL" id="QSIQ01000016">
    <property type="protein sequence ID" value="RHD02782.1"/>
    <property type="molecule type" value="Genomic_DNA"/>
</dbReference>
<evidence type="ECO:0000313" key="1">
    <source>
        <dbReference type="EMBL" id="RHD02782.1"/>
    </source>
</evidence>
<reference evidence="1 2" key="1">
    <citation type="submission" date="2018-08" db="EMBL/GenBank/DDBJ databases">
        <title>A genome reference for cultivated species of the human gut microbiota.</title>
        <authorList>
            <person name="Zou Y."/>
            <person name="Xue W."/>
            <person name="Luo G."/>
        </authorList>
    </citation>
    <scope>NUCLEOTIDE SEQUENCE [LARGE SCALE GENOMIC DNA]</scope>
    <source>
        <strain evidence="1 2">AM32-8LB</strain>
    </source>
</reference>
<gene>
    <name evidence="1" type="ORF">DW813_10700</name>
</gene>
<organism evidence="1 2">
    <name type="scientific">Roseburia inulinivorans</name>
    <dbReference type="NCBI Taxonomy" id="360807"/>
    <lineage>
        <taxon>Bacteria</taxon>
        <taxon>Bacillati</taxon>
        <taxon>Bacillota</taxon>
        <taxon>Clostridia</taxon>
        <taxon>Lachnospirales</taxon>
        <taxon>Lachnospiraceae</taxon>
        <taxon>Roseburia</taxon>
    </lineage>
</organism>
<proteinExistence type="predicted"/>
<dbReference type="AlphaFoldDB" id="A0A396ACF3"/>
<sequence length="220" mass="26448">MEDMDMLVVISSEAPKKRKIYHKMGCIYAERIKFQNLLEIKVEQAEKEGYCECKYCAGLRGDVRTHKAQILSWTHKKEMEFKFDDHTETLYIKTKIGFWKIYLKDDIDKYLLYHRNIFEANTDYQELIRGEFHRQKDVKQTDSLVKLVEYIDAHDKAKAVIQDDYHNLPRRTKKQKKYYKQAERKVKREAVKRMDTLFAMLERQNPSLKNVSIYERSSVC</sequence>
<name>A0A396ACF3_9FIRM</name>
<dbReference type="Proteomes" id="UP000266391">
    <property type="component" value="Unassembled WGS sequence"/>
</dbReference>
<protein>
    <submittedName>
        <fullName evidence="1">Uncharacterized protein</fullName>
    </submittedName>
</protein>
<evidence type="ECO:0000313" key="2">
    <source>
        <dbReference type="Proteomes" id="UP000266391"/>
    </source>
</evidence>
<accession>A0A396ACF3</accession>